<dbReference type="AlphaFoldDB" id="A0A4R2MJI6"/>
<accession>A0A4R2MJI6</accession>
<evidence type="ECO:0000313" key="2">
    <source>
        <dbReference type="EMBL" id="TCP03066.1"/>
    </source>
</evidence>
<sequence length="267" mass="28870">MRNADFEEFTTRLRAMFALLSHGRYAPDADACGLWFKVLEPYPMPAVVAGFNAHVRSPETGRTLPIPGDIVAKIEGIVARADSRPSPEEAWAIALQARDEALTVIWTDEIAQAWDAARRVLELGDEVGARMAFREVYGRLLEAARAERSPARWQASIGTDKALAADALRRAAASGRQLDGAAPAEVLALPAPRAPIPLLTTPVDEAGPVPPEKLAALQAIRERLVRRIAAPAASSADAQAKRRTAQLRDRARRAAASYATNLDESIQ</sequence>
<dbReference type="RefSeq" id="WP_132646756.1">
    <property type="nucleotide sequence ID" value="NZ_CP181386.1"/>
</dbReference>
<evidence type="ECO:0008006" key="4">
    <source>
        <dbReference type="Google" id="ProtNLM"/>
    </source>
</evidence>
<organism evidence="2 3">
    <name type="scientific">Rubrivivax gelatinosus</name>
    <name type="common">Rhodocyclus gelatinosus</name>
    <name type="synonym">Rhodopseudomonas gelatinosa</name>
    <dbReference type="NCBI Taxonomy" id="28068"/>
    <lineage>
        <taxon>Bacteria</taxon>
        <taxon>Pseudomonadati</taxon>
        <taxon>Pseudomonadota</taxon>
        <taxon>Betaproteobacteria</taxon>
        <taxon>Burkholderiales</taxon>
        <taxon>Sphaerotilaceae</taxon>
        <taxon>Rubrivivax</taxon>
    </lineage>
</organism>
<dbReference type="OrthoDB" id="8611426at2"/>
<name>A0A4R2MJI6_RUBGE</name>
<comment type="caution">
    <text evidence="2">The sequence shown here is derived from an EMBL/GenBank/DDBJ whole genome shotgun (WGS) entry which is preliminary data.</text>
</comment>
<evidence type="ECO:0000256" key="1">
    <source>
        <dbReference type="SAM" id="MobiDB-lite"/>
    </source>
</evidence>
<dbReference type="GeneID" id="99684502"/>
<gene>
    <name evidence="2" type="ORF">EV684_105232</name>
</gene>
<reference evidence="2 3" key="1">
    <citation type="submission" date="2019-03" db="EMBL/GenBank/DDBJ databases">
        <title>Genomic Encyclopedia of Type Strains, Phase IV (KMG-IV): sequencing the most valuable type-strain genomes for metagenomic binning, comparative biology and taxonomic classification.</title>
        <authorList>
            <person name="Goeker M."/>
        </authorList>
    </citation>
    <scope>NUCLEOTIDE SEQUENCE [LARGE SCALE GENOMIC DNA]</scope>
    <source>
        <strain evidence="2 3">DSM 1709</strain>
    </source>
</reference>
<evidence type="ECO:0000313" key="3">
    <source>
        <dbReference type="Proteomes" id="UP000295106"/>
    </source>
</evidence>
<protein>
    <recommendedName>
        <fullName evidence="4">Replicative helicase inhibitor G39P N-terminal domain-containing protein</fullName>
    </recommendedName>
</protein>
<feature type="region of interest" description="Disordered" evidence="1">
    <location>
        <begin position="231"/>
        <end position="267"/>
    </location>
</feature>
<dbReference type="Proteomes" id="UP000295106">
    <property type="component" value="Unassembled WGS sequence"/>
</dbReference>
<dbReference type="EMBL" id="SLXD01000005">
    <property type="protein sequence ID" value="TCP03066.1"/>
    <property type="molecule type" value="Genomic_DNA"/>
</dbReference>
<proteinExistence type="predicted"/>
<feature type="compositionally biased region" description="Basic residues" evidence="1">
    <location>
        <begin position="241"/>
        <end position="253"/>
    </location>
</feature>